<reference evidence="1 2" key="1">
    <citation type="journal article" date="2016" name="Nat. Commun.">
        <title>Thousands of microbial genomes shed light on interconnected biogeochemical processes in an aquifer system.</title>
        <authorList>
            <person name="Anantharaman K."/>
            <person name="Brown C.T."/>
            <person name="Hug L.A."/>
            <person name="Sharon I."/>
            <person name="Castelle C.J."/>
            <person name="Probst A.J."/>
            <person name="Thomas B.C."/>
            <person name="Singh A."/>
            <person name="Wilkins M.J."/>
            <person name="Karaoz U."/>
            <person name="Brodie E.L."/>
            <person name="Williams K.H."/>
            <person name="Hubbard S.S."/>
            <person name="Banfield J.F."/>
        </authorList>
    </citation>
    <scope>NUCLEOTIDE SEQUENCE [LARGE SCALE GENOMIC DNA]</scope>
</reference>
<evidence type="ECO:0000313" key="2">
    <source>
        <dbReference type="Proteomes" id="UP000178323"/>
    </source>
</evidence>
<dbReference type="EMBL" id="MFFS01000015">
    <property type="protein sequence ID" value="OGF22724.1"/>
    <property type="molecule type" value="Genomic_DNA"/>
</dbReference>
<protein>
    <submittedName>
        <fullName evidence="1">Uncharacterized protein</fullName>
    </submittedName>
</protein>
<comment type="caution">
    <text evidence="1">The sequence shown here is derived from an EMBL/GenBank/DDBJ whole genome shotgun (WGS) entry which is preliminary data.</text>
</comment>
<dbReference type="AlphaFoldDB" id="A0A1F5S7N5"/>
<name>A0A1F5S7N5_9BACT</name>
<accession>A0A1F5S7N5</accession>
<evidence type="ECO:0000313" key="1">
    <source>
        <dbReference type="EMBL" id="OGF22724.1"/>
    </source>
</evidence>
<dbReference type="STRING" id="1797985.A2Y83_02480"/>
<gene>
    <name evidence="1" type="ORF">A2Y83_02480</name>
</gene>
<dbReference type="Proteomes" id="UP000178323">
    <property type="component" value="Unassembled WGS sequence"/>
</dbReference>
<sequence length="135" mass="14934">MTKNSVGAIKVIRNSCQFQEGKQMLKKLCLVLSVVVLAACVLGQLAIAGGVWGHYYFEEYNNAFGFKNEETGQIVLYGTVQYGQIAMLRLPPSLRNAGGKVTCQNELYYFFIPGQPGSDLIWHAGIGLWRNSLGR</sequence>
<proteinExistence type="predicted"/>
<organism evidence="1 2">
    <name type="scientific">Candidatus Falkowbacteria bacterium RBG_13_39_14</name>
    <dbReference type="NCBI Taxonomy" id="1797985"/>
    <lineage>
        <taxon>Bacteria</taxon>
        <taxon>Candidatus Falkowiibacteriota</taxon>
    </lineage>
</organism>